<gene>
    <name evidence="3" type="ORF">CMASS_01735</name>
</gene>
<feature type="compositionally biased region" description="Basic and acidic residues" evidence="1">
    <location>
        <begin position="61"/>
        <end position="81"/>
    </location>
</feature>
<evidence type="ECO:0008006" key="5">
    <source>
        <dbReference type="Google" id="ProtNLM"/>
    </source>
</evidence>
<evidence type="ECO:0000256" key="1">
    <source>
        <dbReference type="SAM" id="MobiDB-lite"/>
    </source>
</evidence>
<evidence type="ECO:0000313" key="3">
    <source>
        <dbReference type="EMBL" id="WCZ31806.1"/>
    </source>
</evidence>
<proteinExistence type="predicted"/>
<dbReference type="RefSeq" id="WP_022863467.1">
    <property type="nucleotide sequence ID" value="NZ_ATVG01000010.1"/>
</dbReference>
<protein>
    <recommendedName>
        <fullName evidence="5">Lipoprotein</fullName>
    </recommendedName>
</protein>
<keyword evidence="4" id="KW-1185">Reference proteome</keyword>
<dbReference type="EMBL" id="CP063189">
    <property type="protein sequence ID" value="WCZ31806.1"/>
    <property type="molecule type" value="Genomic_DNA"/>
</dbReference>
<dbReference type="Proteomes" id="UP001220064">
    <property type="component" value="Chromosome"/>
</dbReference>
<feature type="signal peptide" evidence="2">
    <location>
        <begin position="1"/>
        <end position="15"/>
    </location>
</feature>
<evidence type="ECO:0000313" key="4">
    <source>
        <dbReference type="Proteomes" id="UP001220064"/>
    </source>
</evidence>
<accession>A0ABY7U545</accession>
<feature type="chain" id="PRO_5047313035" description="Lipoprotein" evidence="2">
    <location>
        <begin position="16"/>
        <end position="253"/>
    </location>
</feature>
<reference evidence="3 4" key="1">
    <citation type="submission" date="2020-10" db="EMBL/GenBank/DDBJ databases">
        <title>Complete genome sequence of Corynebacterium massiliense DSM 45435, type strain of Corynebacterium massiliense.</title>
        <authorList>
            <person name="Busche T."/>
            <person name="Kalinowski J."/>
            <person name="Ruckert C."/>
        </authorList>
    </citation>
    <scope>NUCLEOTIDE SEQUENCE [LARGE SCALE GENOMIC DNA]</scope>
    <source>
        <strain evidence="3 4">DSM 45435</strain>
    </source>
</reference>
<evidence type="ECO:0000256" key="2">
    <source>
        <dbReference type="SAM" id="SignalP"/>
    </source>
</evidence>
<sequence length="253" mass="25543">MTSRIFRFAAGTVCAAGVLAVSGCSGMNLPGQGGGSESDAAAESGPRTTTVVVTPSEEGEESGKAASAHESESGPEPDKDAAGVTTGAGNRGGKSHGSVKDAYQRVLANPGSVPVNYDNYTPGAFEYALADVNGDGTPEMLLRAGDGDIKPVVVVAAEGTSGEVISTDDVLLDGAATAGGARRAVAADPDGNGIYQYEGMSTSPEQTITKYTLSGSRLSEVGSNVIEHDDPVPGTRLEWSDVSDMSLLDGVVN</sequence>
<dbReference type="PROSITE" id="PS51257">
    <property type="entry name" value="PROKAR_LIPOPROTEIN"/>
    <property type="match status" value="1"/>
</dbReference>
<dbReference type="InterPro" id="IPR028994">
    <property type="entry name" value="Integrin_alpha_N"/>
</dbReference>
<organism evidence="3 4">
    <name type="scientific">Corynebacterium massiliense DSM 45435</name>
    <dbReference type="NCBI Taxonomy" id="1121364"/>
    <lineage>
        <taxon>Bacteria</taxon>
        <taxon>Bacillati</taxon>
        <taxon>Actinomycetota</taxon>
        <taxon>Actinomycetes</taxon>
        <taxon>Mycobacteriales</taxon>
        <taxon>Corynebacteriaceae</taxon>
        <taxon>Corynebacterium</taxon>
    </lineage>
</organism>
<feature type="region of interest" description="Disordered" evidence="1">
    <location>
        <begin position="31"/>
        <end position="98"/>
    </location>
</feature>
<name>A0ABY7U545_9CORY</name>
<keyword evidence="2" id="KW-0732">Signal</keyword>
<dbReference type="SUPFAM" id="SSF69318">
    <property type="entry name" value="Integrin alpha N-terminal domain"/>
    <property type="match status" value="1"/>
</dbReference>